<dbReference type="SUPFAM" id="SSF68923">
    <property type="entry name" value="PEP carboxykinase N-terminal domain"/>
    <property type="match status" value="1"/>
</dbReference>
<dbReference type="RefSeq" id="WP_125715968.1">
    <property type="nucleotide sequence ID" value="NZ_JBHTOP010000024.1"/>
</dbReference>
<dbReference type="SUPFAM" id="SSF53795">
    <property type="entry name" value="PEP carboxykinase-like"/>
    <property type="match status" value="1"/>
</dbReference>
<accession>A0ABW4J7C9</accession>
<evidence type="ECO:0000256" key="2">
    <source>
        <dbReference type="ARBA" id="ARBA00006052"/>
    </source>
</evidence>
<dbReference type="Pfam" id="PF01293">
    <property type="entry name" value="PEPCK_ATP"/>
    <property type="match status" value="1"/>
</dbReference>
<dbReference type="Gene3D" id="3.40.449.10">
    <property type="entry name" value="Phosphoenolpyruvate Carboxykinase, domain 1"/>
    <property type="match status" value="1"/>
</dbReference>
<keyword evidence="5" id="KW-0067">ATP-binding</keyword>
<evidence type="ECO:0000256" key="4">
    <source>
        <dbReference type="ARBA" id="ARBA00022741"/>
    </source>
</evidence>
<dbReference type="InterPro" id="IPR013035">
    <property type="entry name" value="PEP_carboxykinase_C"/>
</dbReference>
<dbReference type="InterPro" id="IPR001272">
    <property type="entry name" value="PEP_carboxykinase_ATP"/>
</dbReference>
<gene>
    <name evidence="8" type="ORF">ACFQ5M_09250</name>
</gene>
<reference evidence="9" key="1">
    <citation type="journal article" date="2019" name="Int. J. Syst. Evol. Microbiol.">
        <title>The Global Catalogue of Microorganisms (GCM) 10K type strain sequencing project: providing services to taxonomists for standard genome sequencing and annotation.</title>
        <authorList>
            <consortium name="The Broad Institute Genomics Platform"/>
            <consortium name="The Broad Institute Genome Sequencing Center for Infectious Disease"/>
            <person name="Wu L."/>
            <person name="Ma J."/>
        </authorList>
    </citation>
    <scope>NUCLEOTIDE SEQUENCE [LARGE SCALE GENOMIC DNA]</scope>
    <source>
        <strain evidence="9">CCM 8896</strain>
    </source>
</reference>
<dbReference type="Gene3D" id="3.90.228.20">
    <property type="match status" value="1"/>
</dbReference>
<comment type="similarity">
    <text evidence="2">Belongs to the phosphoenolpyruvate carboxykinase (ATP) family.</text>
</comment>
<protein>
    <recommendedName>
        <fullName evidence="3">phosphoenolpyruvate carboxykinase (ATP)</fullName>
        <ecNumber evidence="3">4.1.1.49</ecNumber>
    </recommendedName>
</protein>
<dbReference type="GO" id="GO:0004612">
    <property type="term" value="F:phosphoenolpyruvate carboxykinase (ATP) activity"/>
    <property type="evidence" value="ECO:0007669"/>
    <property type="project" value="UniProtKB-EC"/>
</dbReference>
<evidence type="ECO:0000256" key="7">
    <source>
        <dbReference type="ARBA" id="ARBA00047371"/>
    </source>
</evidence>
<comment type="caution">
    <text evidence="8">The sequence shown here is derived from an EMBL/GenBank/DDBJ whole genome shotgun (WGS) entry which is preliminary data.</text>
</comment>
<evidence type="ECO:0000256" key="5">
    <source>
        <dbReference type="ARBA" id="ARBA00022840"/>
    </source>
</evidence>
<comment type="pathway">
    <text evidence="1">Carbohydrate biosynthesis; gluconeogenesis.</text>
</comment>
<evidence type="ECO:0000256" key="1">
    <source>
        <dbReference type="ARBA" id="ARBA00004742"/>
    </source>
</evidence>
<dbReference type="InterPro" id="IPR008210">
    <property type="entry name" value="PEP_carboxykinase_N"/>
</dbReference>
<evidence type="ECO:0000313" key="8">
    <source>
        <dbReference type="EMBL" id="MFD1672282.1"/>
    </source>
</evidence>
<keyword evidence="6 8" id="KW-0456">Lyase</keyword>
<name>A0ABW4J7C9_9LACO</name>
<evidence type="ECO:0000256" key="6">
    <source>
        <dbReference type="ARBA" id="ARBA00023239"/>
    </source>
</evidence>
<dbReference type="EC" id="4.1.1.49" evidence="3"/>
<sequence>MSTIQNFDEQTINTTNPHLSRMKIIVETAFYSQNVTPIQDVAAVYEIAKNNPDTIVTDMPIKHAADLGLPEDAKILLYNHGRIVGRTAKARRIIQEESPESATELLNYLEEAIFTDNRHDFWRSDVVVGLAEDFMTKAHVCIAKGYEHNLYSYLMNFQALNATYQKMYDASKQYDEPDIYLYVDPDFHDPKYPNGLALFDRDHNVAAILGMRYFGEMKKGTLTLAWGIAHRHGFTACHGGLKAFHFKDRPDSVFAMYGLSGSGKSTLTLAKHDNKYDITVLHDDAFVISREDGSSTALEPSYFDRTTDHPVATHDLDYCLTVMNNGITLNEKGEKVLITQDMRNGNGRMVKSRYITKNRVDHEKQPISALFWIMKDNSLPPVLKIEDPVAAATFGLTLATKHSAAENVSAAEMEKVVIIPYANPFRLYPLYEDYNDFKALFSKRNAACYVLNTSQFLDKDIPKELTLGAVESVVEQRAEFQPFLGLDGISYMPFADYEVKADTTYKQMVRQRFDQRKAFVVAHNSSRKHALPDECLTFLDSIIDHLNK</sequence>
<evidence type="ECO:0000313" key="9">
    <source>
        <dbReference type="Proteomes" id="UP001597267"/>
    </source>
</evidence>
<evidence type="ECO:0000256" key="3">
    <source>
        <dbReference type="ARBA" id="ARBA00012363"/>
    </source>
</evidence>
<dbReference type="Proteomes" id="UP001597267">
    <property type="component" value="Unassembled WGS sequence"/>
</dbReference>
<organism evidence="8 9">
    <name type="scientific">Agrilactobacillus yilanensis</name>
    <dbReference type="NCBI Taxonomy" id="2485997"/>
    <lineage>
        <taxon>Bacteria</taxon>
        <taxon>Bacillati</taxon>
        <taxon>Bacillota</taxon>
        <taxon>Bacilli</taxon>
        <taxon>Lactobacillales</taxon>
        <taxon>Lactobacillaceae</taxon>
        <taxon>Agrilactobacillus</taxon>
    </lineage>
</organism>
<proteinExistence type="inferred from homology"/>
<dbReference type="EMBL" id="JBHTOP010000024">
    <property type="protein sequence ID" value="MFD1672282.1"/>
    <property type="molecule type" value="Genomic_DNA"/>
</dbReference>
<keyword evidence="9" id="KW-1185">Reference proteome</keyword>
<comment type="catalytic activity">
    <reaction evidence="7">
        <text>oxaloacetate + ATP = phosphoenolpyruvate + ADP + CO2</text>
        <dbReference type="Rhea" id="RHEA:18617"/>
        <dbReference type="ChEBI" id="CHEBI:16452"/>
        <dbReference type="ChEBI" id="CHEBI:16526"/>
        <dbReference type="ChEBI" id="CHEBI:30616"/>
        <dbReference type="ChEBI" id="CHEBI:58702"/>
        <dbReference type="ChEBI" id="CHEBI:456216"/>
        <dbReference type="EC" id="4.1.1.49"/>
    </reaction>
</comment>
<keyword evidence="4" id="KW-0547">Nucleotide-binding</keyword>